<evidence type="ECO:0000313" key="1">
    <source>
        <dbReference type="EMBL" id="KAJ8438813.1"/>
    </source>
</evidence>
<organism evidence="1 2">
    <name type="scientific">Carnegiea gigantea</name>
    <dbReference type="NCBI Taxonomy" id="171969"/>
    <lineage>
        <taxon>Eukaryota</taxon>
        <taxon>Viridiplantae</taxon>
        <taxon>Streptophyta</taxon>
        <taxon>Embryophyta</taxon>
        <taxon>Tracheophyta</taxon>
        <taxon>Spermatophyta</taxon>
        <taxon>Magnoliopsida</taxon>
        <taxon>eudicotyledons</taxon>
        <taxon>Gunneridae</taxon>
        <taxon>Pentapetalae</taxon>
        <taxon>Caryophyllales</taxon>
        <taxon>Cactineae</taxon>
        <taxon>Cactaceae</taxon>
        <taxon>Cactoideae</taxon>
        <taxon>Echinocereeae</taxon>
        <taxon>Carnegiea</taxon>
    </lineage>
</organism>
<evidence type="ECO:0000313" key="2">
    <source>
        <dbReference type="Proteomes" id="UP001153076"/>
    </source>
</evidence>
<protein>
    <submittedName>
        <fullName evidence="1">Uncharacterized protein</fullName>
    </submittedName>
</protein>
<comment type="caution">
    <text evidence="1">The sequence shown here is derived from an EMBL/GenBank/DDBJ whole genome shotgun (WGS) entry which is preliminary data.</text>
</comment>
<dbReference type="EMBL" id="JAKOGI010000240">
    <property type="protein sequence ID" value="KAJ8438813.1"/>
    <property type="molecule type" value="Genomic_DNA"/>
</dbReference>
<gene>
    <name evidence="1" type="ORF">Cgig2_023847</name>
</gene>
<name>A0A9Q1K9H4_9CARY</name>
<keyword evidence="2" id="KW-1185">Reference proteome</keyword>
<dbReference type="Proteomes" id="UP001153076">
    <property type="component" value="Unassembled WGS sequence"/>
</dbReference>
<sequence length="261" mass="30299">MHCLNELKEHLRLHRPHIVALLETHINRDRVDEVCQRSGYDKWHQIETQETEVKIVQSHVQFITTKKWKVKALVVYYMQVHTSRIRSVSGKKFSSLVQQYDIHSCLMETLMTPSTWRNETMEVLKCLGNAFRGLSLRGCGEIAWQLKMHEWIRRYAIVSGERISKKNYLDPLPLLIRTRGFSSISNTSKSFPCQVAWTSHACFDQVIQKNWKADLPIMPALYSLSETSVDGTKKCLEIFLEGSRKFGLESKASNSHCEWGQ</sequence>
<reference evidence="1" key="1">
    <citation type="submission" date="2022-04" db="EMBL/GenBank/DDBJ databases">
        <title>Carnegiea gigantea Genome sequencing and assembly v2.</title>
        <authorList>
            <person name="Copetti D."/>
            <person name="Sanderson M.J."/>
            <person name="Burquez A."/>
            <person name="Wojciechowski M.F."/>
        </authorList>
    </citation>
    <scope>NUCLEOTIDE SEQUENCE</scope>
    <source>
        <strain evidence="1">SGP5-SGP5p</strain>
        <tissue evidence="1">Aerial part</tissue>
    </source>
</reference>
<accession>A0A9Q1K9H4</accession>
<proteinExistence type="predicted"/>
<dbReference type="AlphaFoldDB" id="A0A9Q1K9H4"/>